<comment type="caution">
    <text evidence="1">The sequence shown here is derived from an EMBL/GenBank/DDBJ whole genome shotgun (WGS) entry which is preliminary data.</text>
</comment>
<evidence type="ECO:0000313" key="1">
    <source>
        <dbReference type="EMBL" id="KQC84676.1"/>
    </source>
</evidence>
<evidence type="ECO:0008006" key="3">
    <source>
        <dbReference type="Google" id="ProtNLM"/>
    </source>
</evidence>
<dbReference type="SUPFAM" id="SSF51735">
    <property type="entry name" value="NAD(P)-binding Rossmann-fold domains"/>
    <property type="match status" value="1"/>
</dbReference>
<organism evidence="1 2">
    <name type="scientific">Butyribacter intestini</name>
    <dbReference type="NCBI Taxonomy" id="1703332"/>
    <lineage>
        <taxon>Bacteria</taxon>
        <taxon>Bacillati</taxon>
        <taxon>Bacillota</taxon>
        <taxon>Clostridia</taxon>
        <taxon>Lachnospirales</taxon>
        <taxon>Lachnospiraceae</taxon>
        <taxon>Butyribacter</taxon>
    </lineage>
</organism>
<dbReference type="RefSeq" id="WP_055943624.1">
    <property type="nucleotide sequence ID" value="NZ_JAQDCV010000002.1"/>
</dbReference>
<dbReference type="AlphaFoldDB" id="A0AAW3JPI4"/>
<protein>
    <recommendedName>
        <fullName evidence="3">Dipicolinate synthase subunit A</fullName>
    </recommendedName>
</protein>
<dbReference type="EMBL" id="LLKB01000005">
    <property type="protein sequence ID" value="KQC84676.1"/>
    <property type="molecule type" value="Genomic_DNA"/>
</dbReference>
<reference evidence="1 2" key="1">
    <citation type="submission" date="2015-10" db="EMBL/GenBank/DDBJ databases">
        <title>Butyribacter intestini gen. nov., sp. nov., a butyric acid-producing bacterium of the family Lachnospiraceae isolated from the human faeces.</title>
        <authorList>
            <person name="Zou Y."/>
            <person name="Xue W."/>
            <person name="Luo G."/>
            <person name="Lv M."/>
        </authorList>
    </citation>
    <scope>NUCLEOTIDE SEQUENCE [LARGE SCALE GENOMIC DNA]</scope>
    <source>
        <strain evidence="1 2">TF01-11</strain>
    </source>
</reference>
<dbReference type="Proteomes" id="UP000050833">
    <property type="component" value="Unassembled WGS sequence"/>
</dbReference>
<sequence length="276" mass="31086">MNIFDDRIYIFGDDSRQLALFNLFLEKGYNAAYSTDCFSNDNKKIKYSHHFSEDNLCTGTDFLIFPIPLKKRSIDNLFPFAHKNNYIIGGLFDKELTAFCNRNNICYYDLYLSKNFVTSNAKITAEGAIFCAMQNSTKTIAGSKSLVIGYGNCGCKIAGMLKCMNSEVHVIEPAKKTYIGRNIRLYKNITEVRNIHRFDFIFNTAPQKSLVDGILCRLKKNATIIDIASAPGGTDFDYCKKYGICAKLCPGIPGHYAPDTAARIIFNEIVNLKREG</sequence>
<accession>A0AAW3JPI4</accession>
<dbReference type="InterPro" id="IPR036291">
    <property type="entry name" value="NAD(P)-bd_dom_sf"/>
</dbReference>
<proteinExistence type="predicted"/>
<dbReference type="Gene3D" id="3.40.50.720">
    <property type="entry name" value="NAD(P)-binding Rossmann-like Domain"/>
    <property type="match status" value="1"/>
</dbReference>
<gene>
    <name evidence="1" type="ORF">APZ18_08045</name>
</gene>
<evidence type="ECO:0000313" key="2">
    <source>
        <dbReference type="Proteomes" id="UP000050833"/>
    </source>
</evidence>
<keyword evidence="2" id="KW-1185">Reference proteome</keyword>
<name>A0AAW3JPI4_9FIRM</name>